<dbReference type="Gene3D" id="3.40.50.970">
    <property type="match status" value="1"/>
</dbReference>
<keyword evidence="3" id="KW-1185">Reference proteome</keyword>
<comment type="caution">
    <text evidence="2">The sequence shown here is derived from an EMBL/GenBank/DDBJ whole genome shotgun (WGS) entry which is preliminary data.</text>
</comment>
<organism evidence="2 3">
    <name type="scientific">Georgenia halotolerans</name>
    <dbReference type="NCBI Taxonomy" id="3028317"/>
    <lineage>
        <taxon>Bacteria</taxon>
        <taxon>Bacillati</taxon>
        <taxon>Actinomycetota</taxon>
        <taxon>Actinomycetes</taxon>
        <taxon>Micrococcales</taxon>
        <taxon>Bogoriellaceae</taxon>
        <taxon>Georgenia</taxon>
    </lineage>
</organism>
<dbReference type="CDD" id="cd07035">
    <property type="entry name" value="TPP_PYR_POX_like"/>
    <property type="match status" value="1"/>
</dbReference>
<name>A0ABT5TVL9_9MICO</name>
<dbReference type="SUPFAM" id="SSF52518">
    <property type="entry name" value="Thiamin diphosphate-binding fold (THDP-binding)"/>
    <property type="match status" value="1"/>
</dbReference>
<dbReference type="PANTHER" id="PTHR18968:SF129">
    <property type="entry name" value="ACETOLACTATE SYNTHASE"/>
    <property type="match status" value="1"/>
</dbReference>
<feature type="non-terminal residue" evidence="2">
    <location>
        <position position="106"/>
    </location>
</feature>
<evidence type="ECO:0000313" key="2">
    <source>
        <dbReference type="EMBL" id="MDD9204926.1"/>
    </source>
</evidence>
<reference evidence="2" key="1">
    <citation type="submission" date="2023-02" db="EMBL/GenBank/DDBJ databases">
        <title>Georgenia sp.10Sc9-8, isolated from a soil sample collected from the Taklamakan desert.</title>
        <authorList>
            <person name="Liu S."/>
        </authorList>
    </citation>
    <scope>NUCLEOTIDE SEQUENCE</scope>
    <source>
        <strain evidence="2">10Sc9-8</strain>
    </source>
</reference>
<dbReference type="InterPro" id="IPR029061">
    <property type="entry name" value="THDP-binding"/>
</dbReference>
<dbReference type="EMBL" id="JARACI010000099">
    <property type="protein sequence ID" value="MDD9204926.1"/>
    <property type="molecule type" value="Genomic_DNA"/>
</dbReference>
<gene>
    <name evidence="2" type="ORF">PU560_00435</name>
</gene>
<dbReference type="InterPro" id="IPR045229">
    <property type="entry name" value="TPP_enz"/>
</dbReference>
<proteinExistence type="inferred from homology"/>
<dbReference type="PANTHER" id="PTHR18968">
    <property type="entry name" value="THIAMINE PYROPHOSPHATE ENZYMES"/>
    <property type="match status" value="1"/>
</dbReference>
<dbReference type="Proteomes" id="UP001165561">
    <property type="component" value="Unassembled WGS sequence"/>
</dbReference>
<feature type="non-terminal residue" evidence="2">
    <location>
        <position position="1"/>
    </location>
</feature>
<evidence type="ECO:0000313" key="3">
    <source>
        <dbReference type="Proteomes" id="UP001165561"/>
    </source>
</evidence>
<accession>A0ABT5TVL9</accession>
<comment type="similarity">
    <text evidence="1">Belongs to the TPP enzyme family.</text>
</comment>
<evidence type="ECO:0000256" key="1">
    <source>
        <dbReference type="ARBA" id="ARBA00007812"/>
    </source>
</evidence>
<protein>
    <submittedName>
        <fullName evidence="2">Thiamine pyrophosphate-binding protein</fullName>
    </submittedName>
</protein>
<sequence>GSSALVNPVAAAQLDRVPMLAISGQIESSREPYFTHQVLDHNQIFSPITKWAARVESTAVATMMRRALRQATAERPGAIHLTVPADVAKREATDADVVLPPMEASL</sequence>